<proteinExistence type="predicted"/>
<dbReference type="RefSeq" id="WP_092927806.1">
    <property type="nucleotide sequence ID" value="NZ_FOMZ01000008.1"/>
</dbReference>
<dbReference type="EMBL" id="FOMZ01000008">
    <property type="protein sequence ID" value="SFE15754.1"/>
    <property type="molecule type" value="Genomic_DNA"/>
</dbReference>
<feature type="region of interest" description="Disordered" evidence="1">
    <location>
        <begin position="1"/>
        <end position="22"/>
    </location>
</feature>
<gene>
    <name evidence="3" type="ORF">SAMN04487819_108243</name>
</gene>
<keyword evidence="4" id="KW-1185">Reference proteome</keyword>
<dbReference type="AlphaFoldDB" id="A0A1I1Y860"/>
<feature type="domain" description="DUF397" evidence="2">
    <location>
        <begin position="10"/>
        <end position="61"/>
    </location>
</feature>
<organism evidence="3 4">
    <name type="scientific">Actinopolyspora alba</name>
    <dbReference type="NCBI Taxonomy" id="673379"/>
    <lineage>
        <taxon>Bacteria</taxon>
        <taxon>Bacillati</taxon>
        <taxon>Actinomycetota</taxon>
        <taxon>Actinomycetes</taxon>
        <taxon>Actinopolysporales</taxon>
        <taxon>Actinopolysporaceae</taxon>
        <taxon>Actinopolyspora</taxon>
        <taxon>Actinopolyspora alba group</taxon>
    </lineage>
</organism>
<evidence type="ECO:0000313" key="3">
    <source>
        <dbReference type="EMBL" id="SFE15754.1"/>
    </source>
</evidence>
<dbReference type="Pfam" id="PF04149">
    <property type="entry name" value="DUF397"/>
    <property type="match status" value="1"/>
</dbReference>
<sequence>MSTPQHYQSSWRKSSHSSTQTNCVEVRYDNGSSAIRDSKNRSAKHITITPQQWHDFLVAVKVDRFD</sequence>
<dbReference type="Proteomes" id="UP000198716">
    <property type="component" value="Unassembled WGS sequence"/>
</dbReference>
<dbReference type="InterPro" id="IPR007278">
    <property type="entry name" value="DUF397"/>
</dbReference>
<evidence type="ECO:0000313" key="4">
    <source>
        <dbReference type="Proteomes" id="UP000198716"/>
    </source>
</evidence>
<reference evidence="4" key="1">
    <citation type="submission" date="2016-10" db="EMBL/GenBank/DDBJ databases">
        <authorList>
            <person name="Varghese N."/>
            <person name="Submissions S."/>
        </authorList>
    </citation>
    <scope>NUCLEOTIDE SEQUENCE [LARGE SCALE GENOMIC DNA]</scope>
    <source>
        <strain evidence="4">DSM 45004</strain>
    </source>
</reference>
<evidence type="ECO:0000256" key="1">
    <source>
        <dbReference type="SAM" id="MobiDB-lite"/>
    </source>
</evidence>
<evidence type="ECO:0000259" key="2">
    <source>
        <dbReference type="Pfam" id="PF04149"/>
    </source>
</evidence>
<accession>A0A1I1Y860</accession>
<name>A0A1I1Y860_9ACTN</name>
<protein>
    <recommendedName>
        <fullName evidence="2">DUF397 domain-containing protein</fullName>
    </recommendedName>
</protein>